<dbReference type="GO" id="GO:0006508">
    <property type="term" value="P:proteolysis"/>
    <property type="evidence" value="ECO:0007669"/>
    <property type="project" value="UniProtKB-KW"/>
</dbReference>
<dbReference type="EMBL" id="LNYC01000017">
    <property type="protein sequence ID" value="KTD02871.1"/>
    <property type="molecule type" value="Genomic_DNA"/>
</dbReference>
<comment type="caution">
    <text evidence="3">The sequence shown here is derived from an EMBL/GenBank/DDBJ whole genome shotgun (WGS) entry which is preliminary data.</text>
</comment>
<organism evidence="3 4">
    <name type="scientific">Legionella geestiana</name>
    <dbReference type="NCBI Taxonomy" id="45065"/>
    <lineage>
        <taxon>Bacteria</taxon>
        <taxon>Pseudomonadati</taxon>
        <taxon>Pseudomonadota</taxon>
        <taxon>Gammaproteobacteria</taxon>
        <taxon>Legionellales</taxon>
        <taxon>Legionellaceae</taxon>
        <taxon>Legionella</taxon>
    </lineage>
</organism>
<keyword evidence="4" id="KW-1185">Reference proteome</keyword>
<keyword evidence="3" id="KW-0645">Protease</keyword>
<proteinExistence type="predicted"/>
<feature type="transmembrane region" description="Helical" evidence="1">
    <location>
        <begin position="131"/>
        <end position="150"/>
    </location>
</feature>
<dbReference type="STRING" id="45065.Lgee_0606"/>
<protein>
    <submittedName>
        <fullName evidence="3">CAAX amino terminal protease family protein</fullName>
    </submittedName>
</protein>
<dbReference type="Pfam" id="PF02517">
    <property type="entry name" value="Rce1-like"/>
    <property type="match status" value="1"/>
</dbReference>
<feature type="transmembrane region" description="Helical" evidence="1">
    <location>
        <begin position="156"/>
        <end position="175"/>
    </location>
</feature>
<evidence type="ECO:0000313" key="4">
    <source>
        <dbReference type="Proteomes" id="UP000054785"/>
    </source>
</evidence>
<evidence type="ECO:0000256" key="1">
    <source>
        <dbReference type="SAM" id="Phobius"/>
    </source>
</evidence>
<gene>
    <name evidence="3" type="ORF">Lgee_0606</name>
</gene>
<dbReference type="GO" id="GO:0004175">
    <property type="term" value="F:endopeptidase activity"/>
    <property type="evidence" value="ECO:0007669"/>
    <property type="project" value="UniProtKB-ARBA"/>
</dbReference>
<evidence type="ECO:0000259" key="2">
    <source>
        <dbReference type="Pfam" id="PF02517"/>
    </source>
</evidence>
<reference evidence="3 4" key="1">
    <citation type="submission" date="2015-11" db="EMBL/GenBank/DDBJ databases">
        <title>Genomic analysis of 38 Legionella species identifies large and diverse effector repertoires.</title>
        <authorList>
            <person name="Burstein D."/>
            <person name="Amaro F."/>
            <person name="Zusman T."/>
            <person name="Lifshitz Z."/>
            <person name="Cohen O."/>
            <person name="Gilbert J.A."/>
            <person name="Pupko T."/>
            <person name="Shuman H.A."/>
            <person name="Segal G."/>
        </authorList>
    </citation>
    <scope>NUCLEOTIDE SEQUENCE [LARGE SCALE GENOMIC DNA]</scope>
    <source>
        <strain evidence="3 4">ATCC 49504</strain>
    </source>
</reference>
<feature type="domain" description="CAAX prenyl protease 2/Lysostaphin resistance protein A-like" evidence="2">
    <location>
        <begin position="75"/>
        <end position="165"/>
    </location>
</feature>
<keyword evidence="1" id="KW-0472">Membrane</keyword>
<dbReference type="PATRIC" id="fig|45065.4.peg.645"/>
<dbReference type="InterPro" id="IPR003675">
    <property type="entry name" value="Rce1/LyrA-like_dom"/>
</dbReference>
<name>A0A0W0U5K8_9GAMM</name>
<accession>A0A0W0U5K8</accession>
<dbReference type="AlphaFoldDB" id="A0A0W0U5K8"/>
<keyword evidence="1" id="KW-1133">Transmembrane helix</keyword>
<dbReference type="Proteomes" id="UP000054785">
    <property type="component" value="Unassembled WGS sequence"/>
</dbReference>
<feature type="transmembrane region" description="Helical" evidence="1">
    <location>
        <begin position="26"/>
        <end position="45"/>
    </location>
</feature>
<dbReference type="GO" id="GO:0080120">
    <property type="term" value="P:CAAX-box protein maturation"/>
    <property type="evidence" value="ECO:0007669"/>
    <property type="project" value="UniProtKB-ARBA"/>
</dbReference>
<evidence type="ECO:0000313" key="3">
    <source>
        <dbReference type="EMBL" id="KTD02871.1"/>
    </source>
</evidence>
<sequence length="179" mass="20231">MVRASGYPLSYYGFRADNLYRNLSEAILFSIPVMLIVVMIKWLIISMDPALNHIPMIDIASIFENGAPFSLRIYLLSMIAYALFCPVQEFLARGCVQTSLQHLFEGSETQIKWKSIVVSNLIFASAHSHTGADFALFVFLPGLFWGWMFYRQKSLIGVSVSHTLIGVWATFIIGIERVI</sequence>
<keyword evidence="3" id="KW-0378">Hydrolase</keyword>
<keyword evidence="1" id="KW-0812">Transmembrane</keyword>